<evidence type="ECO:0008006" key="3">
    <source>
        <dbReference type="Google" id="ProtNLM"/>
    </source>
</evidence>
<dbReference type="EMBL" id="BPFZ01000006">
    <property type="protein sequence ID" value="GIU67101.1"/>
    <property type="molecule type" value="Genomic_DNA"/>
</dbReference>
<sequence length="182" mass="20154">MQKLRVAAAVLIVLLGGCNVLWGPTGEKGNWPFSSPDYRTYKLEAPERAPLYYPRLVSLSKSERGLNWSAQFEYDTYSGEGSVELIGKKDGLNIYGFSVNAPPDLAPLNSGTSQSLGAVFGVIHEIRTNLGVTYRADLMKCGERVEVKVCEAKSYAEAWQVLRSKGFNFVGTMNYTEVKDRN</sequence>
<accession>A0ABQ4PVU2</accession>
<organism evidence="1 2">
    <name type="scientific">Candidatus Phycosocius spiralis</name>
    <dbReference type="NCBI Taxonomy" id="2815099"/>
    <lineage>
        <taxon>Bacteria</taxon>
        <taxon>Pseudomonadati</taxon>
        <taxon>Pseudomonadota</taxon>
        <taxon>Alphaproteobacteria</taxon>
        <taxon>Caulobacterales</taxon>
        <taxon>Caulobacterales incertae sedis</taxon>
        <taxon>Candidatus Phycosocius</taxon>
    </lineage>
</organism>
<dbReference type="Proteomes" id="UP001161064">
    <property type="component" value="Unassembled WGS sequence"/>
</dbReference>
<comment type="caution">
    <text evidence="1">The sequence shown here is derived from an EMBL/GenBank/DDBJ whole genome shotgun (WGS) entry which is preliminary data.</text>
</comment>
<reference evidence="1" key="2">
    <citation type="journal article" date="2023" name="ISME Commun">
        <title>Characterization of a bloom-associated alphaproteobacterial lineage, 'Candidatus Phycosocius': insights into freshwater algal-bacterial interactions.</title>
        <authorList>
            <person name="Tanabe Y."/>
            <person name="Yamaguchi H."/>
            <person name="Yoshida M."/>
            <person name="Kai A."/>
            <person name="Okazaki Y."/>
        </authorList>
    </citation>
    <scope>NUCLEOTIDE SEQUENCE</scope>
    <source>
        <strain evidence="1">BOTRYCO-1</strain>
    </source>
</reference>
<reference evidence="1" key="1">
    <citation type="submission" date="2021-05" db="EMBL/GenBank/DDBJ databases">
        <authorList>
            <person name="Tanabe Y."/>
        </authorList>
    </citation>
    <scope>NUCLEOTIDE SEQUENCE</scope>
    <source>
        <strain evidence="1">BOTRYCO-1</strain>
    </source>
</reference>
<proteinExistence type="predicted"/>
<dbReference type="RefSeq" id="WP_284359859.1">
    <property type="nucleotide sequence ID" value="NZ_BPFZ01000006.1"/>
</dbReference>
<dbReference type="PROSITE" id="PS51257">
    <property type="entry name" value="PROKAR_LIPOPROTEIN"/>
    <property type="match status" value="1"/>
</dbReference>
<name>A0ABQ4PVU2_9PROT</name>
<protein>
    <recommendedName>
        <fullName evidence="3">Lipoprotein</fullName>
    </recommendedName>
</protein>
<keyword evidence="2" id="KW-1185">Reference proteome</keyword>
<evidence type="ECO:0000313" key="1">
    <source>
        <dbReference type="EMBL" id="GIU67101.1"/>
    </source>
</evidence>
<gene>
    <name evidence="1" type="ORF">PsB1_1255</name>
</gene>
<evidence type="ECO:0000313" key="2">
    <source>
        <dbReference type="Proteomes" id="UP001161064"/>
    </source>
</evidence>